<organism evidence="1 2">
    <name type="scientific">Racocetra persica</name>
    <dbReference type="NCBI Taxonomy" id="160502"/>
    <lineage>
        <taxon>Eukaryota</taxon>
        <taxon>Fungi</taxon>
        <taxon>Fungi incertae sedis</taxon>
        <taxon>Mucoromycota</taxon>
        <taxon>Glomeromycotina</taxon>
        <taxon>Glomeromycetes</taxon>
        <taxon>Diversisporales</taxon>
        <taxon>Gigasporaceae</taxon>
        <taxon>Racocetra</taxon>
    </lineage>
</organism>
<evidence type="ECO:0000313" key="2">
    <source>
        <dbReference type="Proteomes" id="UP000789920"/>
    </source>
</evidence>
<keyword evidence="2" id="KW-1185">Reference proteome</keyword>
<proteinExistence type="predicted"/>
<gene>
    <name evidence="1" type="ORF">RPERSI_LOCUS6585</name>
</gene>
<protein>
    <submittedName>
        <fullName evidence="1">25102_t:CDS:1</fullName>
    </submittedName>
</protein>
<dbReference type="Proteomes" id="UP000789920">
    <property type="component" value="Unassembled WGS sequence"/>
</dbReference>
<reference evidence="1" key="1">
    <citation type="submission" date="2021-06" db="EMBL/GenBank/DDBJ databases">
        <authorList>
            <person name="Kallberg Y."/>
            <person name="Tangrot J."/>
            <person name="Rosling A."/>
        </authorList>
    </citation>
    <scope>NUCLEOTIDE SEQUENCE</scope>
    <source>
        <strain evidence="1">MA461A</strain>
    </source>
</reference>
<sequence>LGNCYDKEIYGFFELKKKQTSSYLTRKTSSINTNGKIVIWIPHLTEELVWNCWKKYFSTNKIEVYISIVRLFFKDEELDLWKP</sequence>
<dbReference type="EMBL" id="CAJVQC010010546">
    <property type="protein sequence ID" value="CAG8617880.1"/>
    <property type="molecule type" value="Genomic_DNA"/>
</dbReference>
<accession>A0ACA9N065</accession>
<evidence type="ECO:0000313" key="1">
    <source>
        <dbReference type="EMBL" id="CAG8617880.1"/>
    </source>
</evidence>
<comment type="caution">
    <text evidence="1">The sequence shown here is derived from an EMBL/GenBank/DDBJ whole genome shotgun (WGS) entry which is preliminary data.</text>
</comment>
<feature type="non-terminal residue" evidence="1">
    <location>
        <position position="1"/>
    </location>
</feature>
<name>A0ACA9N065_9GLOM</name>